<dbReference type="EMBL" id="MU155338">
    <property type="protein sequence ID" value="KAF9475304.1"/>
    <property type="molecule type" value="Genomic_DNA"/>
</dbReference>
<keyword evidence="2" id="KW-1185">Reference proteome</keyword>
<proteinExistence type="predicted"/>
<protein>
    <submittedName>
        <fullName evidence="1">Uncharacterized protein</fullName>
    </submittedName>
</protein>
<name>A0A9P5YVF6_9AGAR</name>
<dbReference type="Proteomes" id="UP000807469">
    <property type="component" value="Unassembled WGS sequence"/>
</dbReference>
<accession>A0A9P5YVF6</accession>
<comment type="caution">
    <text evidence="1">The sequence shown here is derived from an EMBL/GenBank/DDBJ whole genome shotgun (WGS) entry which is preliminary data.</text>
</comment>
<evidence type="ECO:0000313" key="2">
    <source>
        <dbReference type="Proteomes" id="UP000807469"/>
    </source>
</evidence>
<evidence type="ECO:0000313" key="1">
    <source>
        <dbReference type="EMBL" id="KAF9475304.1"/>
    </source>
</evidence>
<dbReference type="AlphaFoldDB" id="A0A9P5YVF6"/>
<reference evidence="1" key="1">
    <citation type="submission" date="2020-11" db="EMBL/GenBank/DDBJ databases">
        <authorList>
            <consortium name="DOE Joint Genome Institute"/>
            <person name="Ahrendt S."/>
            <person name="Riley R."/>
            <person name="Andreopoulos W."/>
            <person name="Labutti K."/>
            <person name="Pangilinan J."/>
            <person name="Ruiz-Duenas F.J."/>
            <person name="Barrasa J.M."/>
            <person name="Sanchez-Garcia M."/>
            <person name="Camarero S."/>
            <person name="Miyauchi S."/>
            <person name="Serrano A."/>
            <person name="Linde D."/>
            <person name="Babiker R."/>
            <person name="Drula E."/>
            <person name="Ayuso-Fernandez I."/>
            <person name="Pacheco R."/>
            <person name="Padilla G."/>
            <person name="Ferreira P."/>
            <person name="Barriuso J."/>
            <person name="Kellner H."/>
            <person name="Castanera R."/>
            <person name="Alfaro M."/>
            <person name="Ramirez L."/>
            <person name="Pisabarro A.G."/>
            <person name="Kuo A."/>
            <person name="Tritt A."/>
            <person name="Lipzen A."/>
            <person name="He G."/>
            <person name="Yan M."/>
            <person name="Ng V."/>
            <person name="Cullen D."/>
            <person name="Martin F."/>
            <person name="Rosso M.-N."/>
            <person name="Henrissat B."/>
            <person name="Hibbett D."/>
            <person name="Martinez A.T."/>
            <person name="Grigoriev I.V."/>
        </authorList>
    </citation>
    <scope>NUCLEOTIDE SEQUENCE</scope>
    <source>
        <strain evidence="1">CIRM-BRFM 674</strain>
    </source>
</reference>
<gene>
    <name evidence="1" type="ORF">BDN70DRAFT_883877</name>
</gene>
<sequence length="61" mass="6711">MQELSKHARCARSSAVYVCVRAYPVIVDDEGADRVHICADAGPWTRAERGEELAVGTFCSR</sequence>
<organism evidence="1 2">
    <name type="scientific">Pholiota conissans</name>
    <dbReference type="NCBI Taxonomy" id="109636"/>
    <lineage>
        <taxon>Eukaryota</taxon>
        <taxon>Fungi</taxon>
        <taxon>Dikarya</taxon>
        <taxon>Basidiomycota</taxon>
        <taxon>Agaricomycotina</taxon>
        <taxon>Agaricomycetes</taxon>
        <taxon>Agaricomycetidae</taxon>
        <taxon>Agaricales</taxon>
        <taxon>Agaricineae</taxon>
        <taxon>Strophariaceae</taxon>
        <taxon>Pholiota</taxon>
    </lineage>
</organism>